<evidence type="ECO:0000256" key="4">
    <source>
        <dbReference type="ARBA" id="ARBA00022692"/>
    </source>
</evidence>
<dbReference type="CDD" id="cd06261">
    <property type="entry name" value="TM_PBP2"/>
    <property type="match status" value="1"/>
</dbReference>
<name>A0ABW4SZU6_9ACTN</name>
<dbReference type="InterPro" id="IPR035906">
    <property type="entry name" value="MetI-like_sf"/>
</dbReference>
<sequence>MTTGTPETQARGPGEAWRRRGAILLFVGPFFALFAAVIVAPLAYAVYLSLFSEKSSGLGFGGAETVFVGLGNYLDTLKDRAFTDGFLVILGYCVLYIPLMIGGALALALLLDSGLARARKFFQLALFMPHVVPGVIAGLIWLYLYLPGISPIVDLLGGAGFLAGDKVLGSVVNIALWEWVGYNMIIYFAALQAIPAEVLEAARMDGAGAVRTALSVKVPLIRGAVITTVLFTIIGSLQLFTEPMVLDNVSDGIVSTWTPNMYAYNEAFGNNDYGQAGAASIILALLAAVLSYVVTRWGNRR</sequence>
<feature type="transmembrane region" description="Helical" evidence="7">
    <location>
        <begin position="86"/>
        <end position="110"/>
    </location>
</feature>
<keyword evidence="4 7" id="KW-0812">Transmembrane</keyword>
<dbReference type="PANTHER" id="PTHR30193:SF41">
    <property type="entry name" value="DIACETYLCHITOBIOSE UPTAKE SYSTEM PERMEASE PROTEIN NGCF"/>
    <property type="match status" value="1"/>
</dbReference>
<dbReference type="Proteomes" id="UP001597368">
    <property type="component" value="Unassembled WGS sequence"/>
</dbReference>
<gene>
    <name evidence="9" type="ORF">ACFSKW_27270</name>
</gene>
<dbReference type="RefSeq" id="WP_379575302.1">
    <property type="nucleotide sequence ID" value="NZ_JBHUFV010000041.1"/>
</dbReference>
<organism evidence="9 10">
    <name type="scientific">Nonomuraea mangrovi</name>
    <dbReference type="NCBI Taxonomy" id="2316207"/>
    <lineage>
        <taxon>Bacteria</taxon>
        <taxon>Bacillati</taxon>
        <taxon>Actinomycetota</taxon>
        <taxon>Actinomycetes</taxon>
        <taxon>Streptosporangiales</taxon>
        <taxon>Streptosporangiaceae</taxon>
        <taxon>Nonomuraea</taxon>
    </lineage>
</organism>
<evidence type="ECO:0000313" key="9">
    <source>
        <dbReference type="EMBL" id="MFD1935180.1"/>
    </source>
</evidence>
<proteinExistence type="inferred from homology"/>
<evidence type="ECO:0000259" key="8">
    <source>
        <dbReference type="PROSITE" id="PS50928"/>
    </source>
</evidence>
<evidence type="ECO:0000256" key="5">
    <source>
        <dbReference type="ARBA" id="ARBA00022989"/>
    </source>
</evidence>
<keyword evidence="6 7" id="KW-0472">Membrane</keyword>
<evidence type="ECO:0000313" key="10">
    <source>
        <dbReference type="Proteomes" id="UP001597368"/>
    </source>
</evidence>
<keyword evidence="10" id="KW-1185">Reference proteome</keyword>
<protein>
    <submittedName>
        <fullName evidence="9">Carbohydrate ABC transporter permease</fullName>
    </submittedName>
</protein>
<dbReference type="InterPro" id="IPR000515">
    <property type="entry name" value="MetI-like"/>
</dbReference>
<evidence type="ECO:0000256" key="7">
    <source>
        <dbReference type="RuleBase" id="RU363032"/>
    </source>
</evidence>
<evidence type="ECO:0000256" key="1">
    <source>
        <dbReference type="ARBA" id="ARBA00004651"/>
    </source>
</evidence>
<dbReference type="Gene3D" id="1.10.3720.10">
    <property type="entry name" value="MetI-like"/>
    <property type="match status" value="1"/>
</dbReference>
<accession>A0ABW4SZU6</accession>
<keyword evidence="3" id="KW-1003">Cell membrane</keyword>
<evidence type="ECO:0000256" key="2">
    <source>
        <dbReference type="ARBA" id="ARBA00022448"/>
    </source>
</evidence>
<dbReference type="Pfam" id="PF00528">
    <property type="entry name" value="BPD_transp_1"/>
    <property type="match status" value="1"/>
</dbReference>
<feature type="transmembrane region" description="Helical" evidence="7">
    <location>
        <begin position="220"/>
        <end position="240"/>
    </location>
</feature>
<reference evidence="10" key="1">
    <citation type="journal article" date="2019" name="Int. J. Syst. Evol. Microbiol.">
        <title>The Global Catalogue of Microorganisms (GCM) 10K type strain sequencing project: providing services to taxonomists for standard genome sequencing and annotation.</title>
        <authorList>
            <consortium name="The Broad Institute Genomics Platform"/>
            <consortium name="The Broad Institute Genome Sequencing Center for Infectious Disease"/>
            <person name="Wu L."/>
            <person name="Ma J."/>
        </authorList>
    </citation>
    <scope>NUCLEOTIDE SEQUENCE [LARGE SCALE GENOMIC DNA]</scope>
    <source>
        <strain evidence="10">ICMP 6774ER</strain>
    </source>
</reference>
<keyword evidence="2 7" id="KW-0813">Transport</keyword>
<comment type="subcellular location">
    <subcellularLocation>
        <location evidence="1 7">Cell membrane</location>
        <topology evidence="1 7">Multi-pass membrane protein</topology>
    </subcellularLocation>
</comment>
<feature type="transmembrane region" description="Helical" evidence="7">
    <location>
        <begin position="273"/>
        <end position="294"/>
    </location>
</feature>
<dbReference type="SUPFAM" id="SSF161098">
    <property type="entry name" value="MetI-like"/>
    <property type="match status" value="1"/>
</dbReference>
<dbReference type="EMBL" id="JBHUFV010000041">
    <property type="protein sequence ID" value="MFD1935180.1"/>
    <property type="molecule type" value="Genomic_DNA"/>
</dbReference>
<comment type="caution">
    <text evidence="9">The sequence shown here is derived from an EMBL/GenBank/DDBJ whole genome shotgun (WGS) entry which is preliminary data.</text>
</comment>
<comment type="similarity">
    <text evidence="7">Belongs to the binding-protein-dependent transport system permease family.</text>
</comment>
<dbReference type="PANTHER" id="PTHR30193">
    <property type="entry name" value="ABC TRANSPORTER PERMEASE PROTEIN"/>
    <property type="match status" value="1"/>
</dbReference>
<evidence type="ECO:0000256" key="6">
    <source>
        <dbReference type="ARBA" id="ARBA00023136"/>
    </source>
</evidence>
<feature type="transmembrane region" description="Helical" evidence="7">
    <location>
        <begin position="21"/>
        <end position="47"/>
    </location>
</feature>
<keyword evidence="5 7" id="KW-1133">Transmembrane helix</keyword>
<evidence type="ECO:0000256" key="3">
    <source>
        <dbReference type="ARBA" id="ARBA00022475"/>
    </source>
</evidence>
<dbReference type="InterPro" id="IPR051393">
    <property type="entry name" value="ABC_transporter_permease"/>
</dbReference>
<dbReference type="PROSITE" id="PS50928">
    <property type="entry name" value="ABC_TM1"/>
    <property type="match status" value="1"/>
</dbReference>
<feature type="domain" description="ABC transmembrane type-1" evidence="8">
    <location>
        <begin position="84"/>
        <end position="294"/>
    </location>
</feature>
<feature type="transmembrane region" description="Helical" evidence="7">
    <location>
        <begin position="122"/>
        <end position="146"/>
    </location>
</feature>